<feature type="region of interest" description="Disordered" evidence="4">
    <location>
        <begin position="1"/>
        <end position="20"/>
    </location>
</feature>
<dbReference type="InterPro" id="IPR016032">
    <property type="entry name" value="Sig_transdc_resp-reg_C-effctor"/>
</dbReference>
<sequence>MSGHPSHSALSSVTSLNSQTNRQALPPRLPAAHVARPRLAQLLLASDCRLRLLCSPAGFGKTVLLNECARQLPADTTLLWLELGGRPLTPKELLSRLAAALHKSPGEGEVYSELLGLLSAIDQPLWIMLDDYPRESCAELDACLDRLLEQGPGSLRWWVSSRRQPAWNLPRLLLQGDLLELDARELALTATELAQLVALQKLDLSQDSFDELLLQSEGWLAGVCLLLLNGNEQALRERLIAGTPFLREYIAREVLAGLGDELKGALFALAQLPRFSPALCEHVLDAGGSELLRELRERQLFIRPLDSCGEWFCLWRPLAHMLRRLPEAPPPAQVHVRACQWFAGQGDIREAVEHALLAGQLEVAANYLQRYGQEQLLVGQSVSQFLQWRTELPQWLFSSTPRLNVLQGWALILCAQLDEAEVCIANLGRFLPQANARRQRMLLAEGQALNATLARQRGQKNVRQQCLEALEELPEASWTAKVICYQMLAQQAMVEIKLDEAQHYSDKGLKLARLNRSVAFEALLTVDRVRLLKMTGETQAALDLIELSLLHLPPTGPMLGRLLLQRGDLLTAQGLEEDAREAFQRGLVEAEACEDAYTIFGYLGLSELAACEGNLSAAFQWLSEAERLMQWRHVPEVHYRSMLQLARGVLWLRQGESGKARETFERMQQHYQSKDLQAPSGFFDLLPRLRRLLALTDLAQGHFELAINALRTLLNECVQAGHLGFACECRFSLAEALFVSGRQDEAEHELRQALAESQRQTFLKPLQELQRRQPQWLEKILPAHKGASLRERLFAQRSELEPELMSEKDDRSVLSARELAVLRLISQGCSNQEIAEQLFISLHTVKTHARRINTKLGVARRTQAVAQAKVLGLLS</sequence>
<dbReference type="Proteomes" id="UP000284021">
    <property type="component" value="Unassembled WGS sequence"/>
</dbReference>
<keyword evidence="7" id="KW-1185">Reference proteome</keyword>
<dbReference type="EMBL" id="QYUR01000006">
    <property type="protein sequence ID" value="RJG10363.1"/>
    <property type="molecule type" value="Genomic_DNA"/>
</dbReference>
<evidence type="ECO:0000256" key="2">
    <source>
        <dbReference type="ARBA" id="ARBA00023125"/>
    </source>
</evidence>
<dbReference type="Pfam" id="PF17874">
    <property type="entry name" value="TPR_MalT"/>
    <property type="match status" value="1"/>
</dbReference>
<dbReference type="Pfam" id="PF00196">
    <property type="entry name" value="GerE"/>
    <property type="match status" value="1"/>
</dbReference>
<reference evidence="6 7" key="1">
    <citation type="submission" date="2018-09" db="EMBL/GenBank/DDBJ databases">
        <authorList>
            <person name="Zhu H."/>
        </authorList>
    </citation>
    <scope>NUCLEOTIDE SEQUENCE [LARGE SCALE GENOMIC DNA]</scope>
    <source>
        <strain evidence="6 7">K1S02-6</strain>
    </source>
</reference>
<dbReference type="AlphaFoldDB" id="A0A418XDE6"/>
<protein>
    <submittedName>
        <fullName evidence="6">Helix-turn-helix transcriptional regulator</fullName>
    </submittedName>
</protein>
<evidence type="ECO:0000259" key="5">
    <source>
        <dbReference type="PROSITE" id="PS50043"/>
    </source>
</evidence>
<proteinExistence type="predicted"/>
<name>A0A418XDE6_9PSED</name>
<dbReference type="InterPro" id="IPR059106">
    <property type="entry name" value="WHD_MalT"/>
</dbReference>
<organism evidence="6 7">
    <name type="scientific">Pseudomonas cavernicola</name>
    <dbReference type="NCBI Taxonomy" id="2320866"/>
    <lineage>
        <taxon>Bacteria</taxon>
        <taxon>Pseudomonadati</taxon>
        <taxon>Pseudomonadota</taxon>
        <taxon>Gammaproteobacteria</taxon>
        <taxon>Pseudomonadales</taxon>
        <taxon>Pseudomonadaceae</taxon>
        <taxon>Pseudomonas</taxon>
    </lineage>
</organism>
<dbReference type="SMART" id="SM00421">
    <property type="entry name" value="HTH_LUXR"/>
    <property type="match status" value="1"/>
</dbReference>
<evidence type="ECO:0000256" key="3">
    <source>
        <dbReference type="ARBA" id="ARBA00023163"/>
    </source>
</evidence>
<dbReference type="Pfam" id="PF25873">
    <property type="entry name" value="WHD_MalT"/>
    <property type="match status" value="1"/>
</dbReference>
<evidence type="ECO:0000256" key="4">
    <source>
        <dbReference type="SAM" id="MobiDB-lite"/>
    </source>
</evidence>
<dbReference type="PROSITE" id="PS50043">
    <property type="entry name" value="HTH_LUXR_2"/>
    <property type="match status" value="1"/>
</dbReference>
<dbReference type="RefSeq" id="WP_119956045.1">
    <property type="nucleotide sequence ID" value="NZ_QYUR01000006.1"/>
</dbReference>
<dbReference type="CDD" id="cd06170">
    <property type="entry name" value="LuxR_C_like"/>
    <property type="match status" value="1"/>
</dbReference>
<dbReference type="InterPro" id="IPR041617">
    <property type="entry name" value="TPR_MalT"/>
</dbReference>
<keyword evidence="3" id="KW-0804">Transcription</keyword>
<dbReference type="PROSITE" id="PS00622">
    <property type="entry name" value="HTH_LUXR_1"/>
    <property type="match status" value="1"/>
</dbReference>
<dbReference type="Gene3D" id="1.10.10.10">
    <property type="entry name" value="Winged helix-like DNA-binding domain superfamily/Winged helix DNA-binding domain"/>
    <property type="match status" value="1"/>
</dbReference>
<evidence type="ECO:0000256" key="1">
    <source>
        <dbReference type="ARBA" id="ARBA00023015"/>
    </source>
</evidence>
<dbReference type="PANTHER" id="PTHR44688">
    <property type="entry name" value="DNA-BINDING TRANSCRIPTIONAL ACTIVATOR DEVR_DOSR"/>
    <property type="match status" value="1"/>
</dbReference>
<dbReference type="Gene3D" id="1.25.40.10">
    <property type="entry name" value="Tetratricopeptide repeat domain"/>
    <property type="match status" value="1"/>
</dbReference>
<comment type="caution">
    <text evidence="6">The sequence shown here is derived from an EMBL/GenBank/DDBJ whole genome shotgun (WGS) entry which is preliminary data.</text>
</comment>
<evidence type="ECO:0000313" key="7">
    <source>
        <dbReference type="Proteomes" id="UP000284021"/>
    </source>
</evidence>
<accession>A0A418XDE6</accession>
<dbReference type="InterPro" id="IPR036388">
    <property type="entry name" value="WH-like_DNA-bd_sf"/>
</dbReference>
<dbReference type="GO" id="GO:0003677">
    <property type="term" value="F:DNA binding"/>
    <property type="evidence" value="ECO:0007669"/>
    <property type="project" value="UniProtKB-KW"/>
</dbReference>
<dbReference type="OrthoDB" id="1123107at2"/>
<feature type="compositionally biased region" description="Polar residues" evidence="4">
    <location>
        <begin position="8"/>
        <end position="20"/>
    </location>
</feature>
<feature type="domain" description="HTH luxR-type" evidence="5">
    <location>
        <begin position="807"/>
        <end position="872"/>
    </location>
</feature>
<gene>
    <name evidence="6" type="ORF">D3879_20325</name>
</gene>
<keyword evidence="1" id="KW-0805">Transcription regulation</keyword>
<dbReference type="PRINTS" id="PR00038">
    <property type="entry name" value="HTHLUXR"/>
</dbReference>
<evidence type="ECO:0000313" key="6">
    <source>
        <dbReference type="EMBL" id="RJG10363.1"/>
    </source>
</evidence>
<keyword evidence="2" id="KW-0238">DNA-binding</keyword>
<dbReference type="PANTHER" id="PTHR44688:SF16">
    <property type="entry name" value="DNA-BINDING TRANSCRIPTIONAL ACTIVATOR DEVR_DOSR"/>
    <property type="match status" value="1"/>
</dbReference>
<dbReference type="SUPFAM" id="SSF48452">
    <property type="entry name" value="TPR-like"/>
    <property type="match status" value="2"/>
</dbReference>
<dbReference type="InterPro" id="IPR000792">
    <property type="entry name" value="Tscrpt_reg_LuxR_C"/>
</dbReference>
<dbReference type="SUPFAM" id="SSF46894">
    <property type="entry name" value="C-terminal effector domain of the bipartite response regulators"/>
    <property type="match status" value="1"/>
</dbReference>
<dbReference type="InterPro" id="IPR011990">
    <property type="entry name" value="TPR-like_helical_dom_sf"/>
</dbReference>
<dbReference type="GO" id="GO:0006355">
    <property type="term" value="P:regulation of DNA-templated transcription"/>
    <property type="evidence" value="ECO:0007669"/>
    <property type="project" value="InterPro"/>
</dbReference>